<proteinExistence type="predicted"/>
<name>A0AAW5ZWN7_RALSL</name>
<dbReference type="RefSeq" id="WP_155739220.1">
    <property type="nucleotide sequence ID" value="NZ_JAIVFG010000058.1"/>
</dbReference>
<evidence type="ECO:0000313" key="1">
    <source>
        <dbReference type="EMBL" id="MDB0573615.1"/>
    </source>
</evidence>
<sequence>MAELESLGPDPFPLTSDEKASCTTGYITRESRVGFFFDGTKVHSEWQ</sequence>
<reference evidence="1" key="1">
    <citation type="submission" date="2021-09" db="EMBL/GenBank/DDBJ databases">
        <title>Genomic analysis of Ralstonia spp.</title>
        <authorList>
            <person name="Aburjaile F."/>
            <person name="Ariute J.C."/>
            <person name="Pais A.K.L."/>
            <person name="Albuquerque G.M.R."/>
            <person name="Silva A.M.F."/>
            <person name="Brenig B."/>
            <person name="Azevedo V."/>
            <person name="Matiuzzi M."/>
            <person name="Ramos R."/>
            <person name="Goes-Neto A."/>
            <person name="Soares S."/>
            <person name="Iseppon A.M.B."/>
            <person name="Souza E."/>
            <person name="Gama M."/>
        </authorList>
    </citation>
    <scope>NUCLEOTIDE SEQUENCE</scope>
    <source>
        <strain evidence="1">CCRMRs91</strain>
    </source>
</reference>
<protein>
    <submittedName>
        <fullName evidence="1">Uncharacterized protein</fullName>
    </submittedName>
</protein>
<accession>A0AAW5ZWN7</accession>
<dbReference type="AlphaFoldDB" id="A0AAW5ZWN7"/>
<dbReference type="EMBL" id="JAIVFG010000058">
    <property type="protein sequence ID" value="MDB0573615.1"/>
    <property type="molecule type" value="Genomic_DNA"/>
</dbReference>
<dbReference type="Proteomes" id="UP001144050">
    <property type="component" value="Unassembled WGS sequence"/>
</dbReference>
<evidence type="ECO:0000313" key="2">
    <source>
        <dbReference type="Proteomes" id="UP001144050"/>
    </source>
</evidence>
<gene>
    <name evidence="1" type="ORF">LBW59_22970</name>
</gene>
<comment type="caution">
    <text evidence="1">The sequence shown here is derived from an EMBL/GenBank/DDBJ whole genome shotgun (WGS) entry which is preliminary data.</text>
</comment>
<organism evidence="1 2">
    <name type="scientific">Ralstonia solanacearum</name>
    <name type="common">Pseudomonas solanacearum</name>
    <dbReference type="NCBI Taxonomy" id="305"/>
    <lineage>
        <taxon>Bacteria</taxon>
        <taxon>Pseudomonadati</taxon>
        <taxon>Pseudomonadota</taxon>
        <taxon>Betaproteobacteria</taxon>
        <taxon>Burkholderiales</taxon>
        <taxon>Burkholderiaceae</taxon>
        <taxon>Ralstonia</taxon>
        <taxon>Ralstonia solanacearum species complex</taxon>
    </lineage>
</organism>